<dbReference type="OrthoDB" id="280956at2"/>
<feature type="compositionally biased region" description="Polar residues" evidence="1">
    <location>
        <begin position="221"/>
        <end position="232"/>
    </location>
</feature>
<dbReference type="Proteomes" id="UP000245802">
    <property type="component" value="Chromosome"/>
</dbReference>
<feature type="transmembrane region" description="Helical" evidence="2">
    <location>
        <begin position="59"/>
        <end position="77"/>
    </location>
</feature>
<feature type="transmembrane region" description="Helical" evidence="2">
    <location>
        <begin position="129"/>
        <end position="150"/>
    </location>
</feature>
<name>A0A2Z3GRC5_9BACT</name>
<dbReference type="KEGG" id="gog:C1280_07665"/>
<keyword evidence="4" id="KW-1185">Reference proteome</keyword>
<feature type="compositionally biased region" description="Basic residues" evidence="1">
    <location>
        <begin position="199"/>
        <end position="211"/>
    </location>
</feature>
<feature type="compositionally biased region" description="Basic and acidic residues" evidence="1">
    <location>
        <begin position="276"/>
        <end position="294"/>
    </location>
</feature>
<feature type="transmembrane region" description="Helical" evidence="2">
    <location>
        <begin position="6"/>
        <end position="32"/>
    </location>
</feature>
<reference evidence="3 4" key="1">
    <citation type="submission" date="2018-01" db="EMBL/GenBank/DDBJ databases">
        <title>G. obscuriglobus.</title>
        <authorList>
            <person name="Franke J."/>
            <person name="Blomberg W."/>
            <person name="Selmecki A."/>
        </authorList>
    </citation>
    <scope>NUCLEOTIDE SEQUENCE [LARGE SCALE GENOMIC DNA]</scope>
    <source>
        <strain evidence="3 4">DSM 5831</strain>
    </source>
</reference>
<evidence type="ECO:0000313" key="3">
    <source>
        <dbReference type="EMBL" id="AWM36909.1"/>
    </source>
</evidence>
<sequence>MVGLEALIFVPALVGSTLFGFLFLLCAANYYLSVLEGTAAGAKEIPWQGEALTDNFLKVFYLAWLIGLWAGPAYLISRAVGPSEPWLKFVVPLLVMWALYPVSQLASLSASTAWVPLNADVFARLAQKPAVTAGFFVLTVPVYAVFGVAFKWAFLTKGEYPLLFVGMPLLAVTMLLYARLLGRLAFALLFTKDLLRRRKKKPKPGPAKRARVKESEESVALATQPSDLQPINTPDGELVGYNVLIADDDPPKPPRKRVKAQVADDDPPKPLAPPLPRERDPADSPRSLDRGESRTDEDEDALPYEMKAAEGKGPEKATLPSEVLKPRADEVALLDRRDAPTAPKRVWSGELFVFLGQPGTVSAILVLTAMGFMAGVMVRVARAFDPTAGE</sequence>
<dbReference type="EMBL" id="CP025958">
    <property type="protein sequence ID" value="AWM36909.1"/>
    <property type="molecule type" value="Genomic_DNA"/>
</dbReference>
<feature type="transmembrane region" description="Helical" evidence="2">
    <location>
        <begin position="351"/>
        <end position="378"/>
    </location>
</feature>
<accession>A0A2Z3GRC5</accession>
<evidence type="ECO:0000313" key="4">
    <source>
        <dbReference type="Proteomes" id="UP000245802"/>
    </source>
</evidence>
<keyword evidence="2" id="KW-1133">Transmembrane helix</keyword>
<feature type="transmembrane region" description="Helical" evidence="2">
    <location>
        <begin position="162"/>
        <end position="191"/>
    </location>
</feature>
<gene>
    <name evidence="3" type="ORF">C1280_07665</name>
</gene>
<protein>
    <submittedName>
        <fullName evidence="3">Uncharacterized protein</fullName>
    </submittedName>
</protein>
<organism evidence="3 4">
    <name type="scientific">Gemmata obscuriglobus</name>
    <dbReference type="NCBI Taxonomy" id="114"/>
    <lineage>
        <taxon>Bacteria</taxon>
        <taxon>Pseudomonadati</taxon>
        <taxon>Planctomycetota</taxon>
        <taxon>Planctomycetia</taxon>
        <taxon>Gemmatales</taxon>
        <taxon>Gemmataceae</taxon>
        <taxon>Gemmata</taxon>
    </lineage>
</organism>
<proteinExistence type="predicted"/>
<evidence type="ECO:0000256" key="1">
    <source>
        <dbReference type="SAM" id="MobiDB-lite"/>
    </source>
</evidence>
<evidence type="ECO:0000256" key="2">
    <source>
        <dbReference type="SAM" id="Phobius"/>
    </source>
</evidence>
<feature type="transmembrane region" description="Helical" evidence="2">
    <location>
        <begin position="97"/>
        <end position="117"/>
    </location>
</feature>
<keyword evidence="2" id="KW-0812">Transmembrane</keyword>
<feature type="region of interest" description="Disordered" evidence="1">
    <location>
        <begin position="199"/>
        <end position="301"/>
    </location>
</feature>
<dbReference type="RefSeq" id="WP_109570876.1">
    <property type="nucleotide sequence ID" value="NZ_CP025958.1"/>
</dbReference>
<dbReference type="AlphaFoldDB" id="A0A2Z3GRC5"/>
<keyword evidence="2" id="KW-0472">Membrane</keyword>